<dbReference type="GO" id="GO:0006310">
    <property type="term" value="P:DNA recombination"/>
    <property type="evidence" value="ECO:0007669"/>
    <property type="project" value="UniProtKB-KW"/>
</dbReference>
<dbReference type="EMBL" id="VTPC01000507">
    <property type="protein sequence ID" value="KAF2905537.1"/>
    <property type="molecule type" value="Genomic_DNA"/>
</dbReference>
<proteinExistence type="predicted"/>
<dbReference type="GO" id="GO:0015074">
    <property type="term" value="P:DNA integration"/>
    <property type="evidence" value="ECO:0007669"/>
    <property type="project" value="InterPro"/>
</dbReference>
<gene>
    <name evidence="3" type="ORF">ILUMI_00641</name>
</gene>
<organism evidence="3 4">
    <name type="scientific">Ignelater luminosus</name>
    <name type="common">Cucubano</name>
    <name type="synonym">Pyrophorus luminosus</name>
    <dbReference type="NCBI Taxonomy" id="2038154"/>
    <lineage>
        <taxon>Eukaryota</taxon>
        <taxon>Metazoa</taxon>
        <taxon>Ecdysozoa</taxon>
        <taxon>Arthropoda</taxon>
        <taxon>Hexapoda</taxon>
        <taxon>Insecta</taxon>
        <taxon>Pterygota</taxon>
        <taxon>Neoptera</taxon>
        <taxon>Endopterygota</taxon>
        <taxon>Coleoptera</taxon>
        <taxon>Polyphaga</taxon>
        <taxon>Elateriformia</taxon>
        <taxon>Elateroidea</taxon>
        <taxon>Elateridae</taxon>
        <taxon>Agrypninae</taxon>
        <taxon>Pyrophorini</taxon>
        <taxon>Ignelater</taxon>
    </lineage>
</organism>
<feature type="domain" description="Tyr recombinase" evidence="2">
    <location>
        <begin position="6"/>
        <end position="61"/>
    </location>
</feature>
<name>A0A8K0DL80_IGNLU</name>
<evidence type="ECO:0000256" key="1">
    <source>
        <dbReference type="ARBA" id="ARBA00023172"/>
    </source>
</evidence>
<dbReference type="Gene3D" id="1.10.443.10">
    <property type="entry name" value="Intergrase catalytic core"/>
    <property type="match status" value="1"/>
</dbReference>
<accession>A0A8K0DL80</accession>
<dbReference type="Proteomes" id="UP000801492">
    <property type="component" value="Unassembled WGS sequence"/>
</dbReference>
<keyword evidence="4" id="KW-1185">Reference proteome</keyword>
<sequence>MEAIPKKIAKYLKLEHPERYTGHCFRRTSATLLANAGGDITLIKRHGGWKSSTVADKYVEDSIEGKKKVARMI</sequence>
<dbReference type="InterPro" id="IPR013762">
    <property type="entry name" value="Integrase-like_cat_sf"/>
</dbReference>
<dbReference type="OrthoDB" id="6723718at2759"/>
<protein>
    <recommendedName>
        <fullName evidence="2">Tyr recombinase domain-containing protein</fullName>
    </recommendedName>
</protein>
<comment type="caution">
    <text evidence="3">The sequence shown here is derived from an EMBL/GenBank/DDBJ whole genome shotgun (WGS) entry which is preliminary data.</text>
</comment>
<dbReference type="GO" id="GO:0003677">
    <property type="term" value="F:DNA binding"/>
    <property type="evidence" value="ECO:0007669"/>
    <property type="project" value="InterPro"/>
</dbReference>
<evidence type="ECO:0000259" key="2">
    <source>
        <dbReference type="Pfam" id="PF00589"/>
    </source>
</evidence>
<dbReference type="AlphaFoldDB" id="A0A8K0DL80"/>
<keyword evidence="1" id="KW-0233">DNA recombination</keyword>
<dbReference type="Pfam" id="PF00589">
    <property type="entry name" value="Phage_integrase"/>
    <property type="match status" value="1"/>
</dbReference>
<dbReference type="InterPro" id="IPR002104">
    <property type="entry name" value="Integrase_catalytic"/>
</dbReference>
<reference evidence="3" key="1">
    <citation type="submission" date="2019-08" db="EMBL/GenBank/DDBJ databases">
        <title>The genome of the North American firefly Photinus pyralis.</title>
        <authorList>
            <consortium name="Photinus pyralis genome working group"/>
            <person name="Fallon T.R."/>
            <person name="Sander Lower S.E."/>
            <person name="Weng J.-K."/>
        </authorList>
    </citation>
    <scope>NUCLEOTIDE SEQUENCE</scope>
    <source>
        <strain evidence="3">TRF0915ILg1</strain>
        <tissue evidence="3">Whole body</tissue>
    </source>
</reference>
<dbReference type="CDD" id="cd00397">
    <property type="entry name" value="DNA_BRE_C"/>
    <property type="match status" value="1"/>
</dbReference>
<evidence type="ECO:0000313" key="3">
    <source>
        <dbReference type="EMBL" id="KAF2905537.1"/>
    </source>
</evidence>
<evidence type="ECO:0000313" key="4">
    <source>
        <dbReference type="Proteomes" id="UP000801492"/>
    </source>
</evidence>
<dbReference type="SUPFAM" id="SSF56349">
    <property type="entry name" value="DNA breaking-rejoining enzymes"/>
    <property type="match status" value="1"/>
</dbReference>
<dbReference type="InterPro" id="IPR011010">
    <property type="entry name" value="DNA_brk_join_enz"/>
</dbReference>